<gene>
    <name evidence="1" type="ORF">K435DRAFT_793426</name>
</gene>
<keyword evidence="2" id="KW-1185">Reference proteome</keyword>
<reference evidence="1 2" key="1">
    <citation type="journal article" date="2019" name="Nat. Ecol. Evol.">
        <title>Megaphylogeny resolves global patterns of mushroom evolution.</title>
        <authorList>
            <person name="Varga T."/>
            <person name="Krizsan K."/>
            <person name="Foldi C."/>
            <person name="Dima B."/>
            <person name="Sanchez-Garcia M."/>
            <person name="Sanchez-Ramirez S."/>
            <person name="Szollosi G.J."/>
            <person name="Szarkandi J.G."/>
            <person name="Papp V."/>
            <person name="Albert L."/>
            <person name="Andreopoulos W."/>
            <person name="Angelini C."/>
            <person name="Antonin V."/>
            <person name="Barry K.W."/>
            <person name="Bougher N.L."/>
            <person name="Buchanan P."/>
            <person name="Buyck B."/>
            <person name="Bense V."/>
            <person name="Catcheside P."/>
            <person name="Chovatia M."/>
            <person name="Cooper J."/>
            <person name="Damon W."/>
            <person name="Desjardin D."/>
            <person name="Finy P."/>
            <person name="Geml J."/>
            <person name="Haridas S."/>
            <person name="Hughes K."/>
            <person name="Justo A."/>
            <person name="Karasinski D."/>
            <person name="Kautmanova I."/>
            <person name="Kiss B."/>
            <person name="Kocsube S."/>
            <person name="Kotiranta H."/>
            <person name="LaButti K.M."/>
            <person name="Lechner B.E."/>
            <person name="Liimatainen K."/>
            <person name="Lipzen A."/>
            <person name="Lukacs Z."/>
            <person name="Mihaltcheva S."/>
            <person name="Morgado L.N."/>
            <person name="Niskanen T."/>
            <person name="Noordeloos M.E."/>
            <person name="Ohm R.A."/>
            <person name="Ortiz-Santana B."/>
            <person name="Ovrebo C."/>
            <person name="Racz N."/>
            <person name="Riley R."/>
            <person name="Savchenko A."/>
            <person name="Shiryaev A."/>
            <person name="Soop K."/>
            <person name="Spirin V."/>
            <person name="Szebenyi C."/>
            <person name="Tomsovsky M."/>
            <person name="Tulloss R.E."/>
            <person name="Uehling J."/>
            <person name="Grigoriev I.V."/>
            <person name="Vagvolgyi C."/>
            <person name="Papp T."/>
            <person name="Martin F.M."/>
            <person name="Miettinen O."/>
            <person name="Hibbett D.S."/>
            <person name="Nagy L.G."/>
        </authorList>
    </citation>
    <scope>NUCLEOTIDE SEQUENCE [LARGE SCALE GENOMIC DNA]</scope>
    <source>
        <strain evidence="1 2">CBS 962.96</strain>
    </source>
</reference>
<accession>A0A4S8MFD7</accession>
<dbReference type="Proteomes" id="UP000297245">
    <property type="component" value="Unassembled WGS sequence"/>
</dbReference>
<protein>
    <submittedName>
        <fullName evidence="1">Uncharacterized protein</fullName>
    </submittedName>
</protein>
<sequence length="138" mass="15402">MPTLSVGVDAYILDIPIDNSILDTFTLHTSVRCFHPPYLPRYIILNTYICRTSVLHTTVLRTTILHTSILHTSVFDTSILSTPPFSTPSGVDVIDVLLPPANVSTSPSSTNLTTDIYWNYIRRYMGKRRGDGCNEVLS</sequence>
<name>A0A4S8MFD7_DENBC</name>
<proteinExistence type="predicted"/>
<dbReference type="AlphaFoldDB" id="A0A4S8MFD7"/>
<evidence type="ECO:0000313" key="2">
    <source>
        <dbReference type="Proteomes" id="UP000297245"/>
    </source>
</evidence>
<organism evidence="1 2">
    <name type="scientific">Dendrothele bispora (strain CBS 962.96)</name>
    <dbReference type="NCBI Taxonomy" id="1314807"/>
    <lineage>
        <taxon>Eukaryota</taxon>
        <taxon>Fungi</taxon>
        <taxon>Dikarya</taxon>
        <taxon>Basidiomycota</taxon>
        <taxon>Agaricomycotina</taxon>
        <taxon>Agaricomycetes</taxon>
        <taxon>Agaricomycetidae</taxon>
        <taxon>Agaricales</taxon>
        <taxon>Agaricales incertae sedis</taxon>
        <taxon>Dendrothele</taxon>
    </lineage>
</organism>
<evidence type="ECO:0000313" key="1">
    <source>
        <dbReference type="EMBL" id="THV01353.1"/>
    </source>
</evidence>
<dbReference type="EMBL" id="ML179091">
    <property type="protein sequence ID" value="THV01353.1"/>
    <property type="molecule type" value="Genomic_DNA"/>
</dbReference>